<comment type="subunit">
    <text evidence="6">Homodimer.</text>
</comment>
<evidence type="ECO:0000313" key="9">
    <source>
        <dbReference type="Proteomes" id="UP000243524"/>
    </source>
</evidence>
<evidence type="ECO:0000256" key="2">
    <source>
        <dbReference type="ARBA" id="ARBA00011971"/>
    </source>
</evidence>
<dbReference type="GO" id="GO:0044205">
    <property type="term" value="P:'de novo' UMP biosynthetic process"/>
    <property type="evidence" value="ECO:0007669"/>
    <property type="project" value="UniProtKB-UniRule"/>
</dbReference>
<dbReference type="Gene3D" id="3.40.50.2020">
    <property type="match status" value="1"/>
</dbReference>
<dbReference type="InterPro" id="IPR004467">
    <property type="entry name" value="Or_phspho_trans_dom"/>
</dbReference>
<dbReference type="OrthoDB" id="9802134at2"/>
<sequence length="204" mass="22718">MKNSKWIAEKLLEIDAIKVDAAAPFTWSSGIQSPIYCDNRLSMSYPSIREALANEFVTYIQTNYPDTEVICACATAGIPHAAWIAQKMNLPMIYVRGKSKGHGMKNKIEGVLKPDQKVVVIEDLISTGGSVIDVANEVVDAGGELQQIVSIFSYELNKAEANFQENNFTYHSLLTFKDLLTVVNDKGVLSSEEIDQLKEWKERV</sequence>
<dbReference type="NCBIfam" id="TIGR00336">
    <property type="entry name" value="pyrE"/>
    <property type="match status" value="1"/>
</dbReference>
<proteinExistence type="inferred from homology"/>
<feature type="binding site" evidence="6">
    <location>
        <position position="96"/>
    </location>
    <ligand>
        <name>5-phospho-alpha-D-ribose 1-diphosphate</name>
        <dbReference type="ChEBI" id="CHEBI:58017"/>
        <note>ligand shared between dimeric partners</note>
    </ligand>
</feature>
<keyword evidence="4 6" id="KW-0808">Transferase</keyword>
<feature type="binding site" description="in other chain" evidence="6">
    <location>
        <begin position="122"/>
        <end position="130"/>
    </location>
    <ligand>
        <name>5-phospho-alpha-D-ribose 1-diphosphate</name>
        <dbReference type="ChEBI" id="CHEBI:58017"/>
        <note>ligand shared between dimeric partners</note>
    </ligand>
</feature>
<protein>
    <recommendedName>
        <fullName evidence="2 6">Orotate phosphoribosyltransferase</fullName>
        <shortName evidence="6">OPRT</shortName>
        <shortName evidence="6">OPRTase</shortName>
        <ecNumber evidence="2 6">2.4.2.10</ecNumber>
    </recommendedName>
</protein>
<keyword evidence="3 6" id="KW-0328">Glycosyltransferase</keyword>
<dbReference type="InterPro" id="IPR029057">
    <property type="entry name" value="PRTase-like"/>
</dbReference>
<dbReference type="Proteomes" id="UP000243524">
    <property type="component" value="Unassembled WGS sequence"/>
</dbReference>
<dbReference type="PANTHER" id="PTHR19278:SF9">
    <property type="entry name" value="URIDINE 5'-MONOPHOSPHATE SYNTHASE"/>
    <property type="match status" value="1"/>
</dbReference>
<dbReference type="GO" id="GO:0004588">
    <property type="term" value="F:orotate phosphoribosyltransferase activity"/>
    <property type="evidence" value="ECO:0007669"/>
    <property type="project" value="UniProtKB-UniRule"/>
</dbReference>
<evidence type="ECO:0000259" key="7">
    <source>
        <dbReference type="Pfam" id="PF00156"/>
    </source>
</evidence>
<comment type="pathway">
    <text evidence="1 6">Pyrimidine metabolism; UMP biosynthesis via de novo pathway; UMP from orotate: step 1/2.</text>
</comment>
<dbReference type="GO" id="GO:0000287">
    <property type="term" value="F:magnesium ion binding"/>
    <property type="evidence" value="ECO:0007669"/>
    <property type="project" value="UniProtKB-UniRule"/>
</dbReference>
<dbReference type="EMBL" id="PJNH01000001">
    <property type="protein sequence ID" value="PKR78563.1"/>
    <property type="molecule type" value="Genomic_DNA"/>
</dbReference>
<dbReference type="SUPFAM" id="SSF53271">
    <property type="entry name" value="PRTase-like"/>
    <property type="match status" value="1"/>
</dbReference>
<comment type="caution">
    <text evidence="6">Lacks conserved residue(s) required for the propagation of feature annotation.</text>
</comment>
<feature type="binding site" evidence="6">
    <location>
        <position position="102"/>
    </location>
    <ligand>
        <name>5-phospho-alpha-D-ribose 1-diphosphate</name>
        <dbReference type="ChEBI" id="CHEBI:58017"/>
        <note>ligand shared between dimeric partners</note>
    </ligand>
</feature>
<accession>A0A2I0QW45</accession>
<evidence type="ECO:0000256" key="3">
    <source>
        <dbReference type="ARBA" id="ARBA00022676"/>
    </source>
</evidence>
<name>A0A2I0QW45_9BACI</name>
<comment type="catalytic activity">
    <reaction evidence="6">
        <text>orotidine 5'-phosphate + diphosphate = orotate + 5-phospho-alpha-D-ribose 1-diphosphate</text>
        <dbReference type="Rhea" id="RHEA:10380"/>
        <dbReference type="ChEBI" id="CHEBI:30839"/>
        <dbReference type="ChEBI" id="CHEBI:33019"/>
        <dbReference type="ChEBI" id="CHEBI:57538"/>
        <dbReference type="ChEBI" id="CHEBI:58017"/>
        <dbReference type="EC" id="2.4.2.10"/>
    </reaction>
</comment>
<dbReference type="Pfam" id="PF00156">
    <property type="entry name" value="Pribosyltran"/>
    <property type="match status" value="1"/>
</dbReference>
<dbReference type="PANTHER" id="PTHR19278">
    <property type="entry name" value="OROTATE PHOSPHORIBOSYLTRANSFERASE"/>
    <property type="match status" value="1"/>
</dbReference>
<evidence type="ECO:0000256" key="1">
    <source>
        <dbReference type="ARBA" id="ARBA00004889"/>
    </source>
</evidence>
<feature type="binding site" evidence="6">
    <location>
        <position position="100"/>
    </location>
    <ligand>
        <name>5-phospho-alpha-D-ribose 1-diphosphate</name>
        <dbReference type="ChEBI" id="CHEBI:58017"/>
        <note>ligand shared between dimeric partners</note>
    </ligand>
</feature>
<organism evidence="8 9">
    <name type="scientific">Halalkalibacillus sediminis</name>
    <dbReference type="NCBI Taxonomy" id="2018042"/>
    <lineage>
        <taxon>Bacteria</taxon>
        <taxon>Bacillati</taxon>
        <taxon>Bacillota</taxon>
        <taxon>Bacilli</taxon>
        <taxon>Bacillales</taxon>
        <taxon>Bacillaceae</taxon>
        <taxon>Halalkalibacillus</taxon>
    </lineage>
</organism>
<gene>
    <name evidence="6" type="primary">pyrE</name>
    <name evidence="8" type="ORF">CEY16_02060</name>
</gene>
<evidence type="ECO:0000313" key="8">
    <source>
        <dbReference type="EMBL" id="PKR78563.1"/>
    </source>
</evidence>
<keyword evidence="5 6" id="KW-0665">Pyrimidine biosynthesis</keyword>
<comment type="cofactor">
    <cofactor evidence="6">
        <name>Mg(2+)</name>
        <dbReference type="ChEBI" id="CHEBI:18420"/>
    </cofactor>
</comment>
<dbReference type="InterPro" id="IPR000836">
    <property type="entry name" value="PRTase_dom"/>
</dbReference>
<keyword evidence="6" id="KW-0460">Magnesium</keyword>
<dbReference type="RefSeq" id="WP_101330306.1">
    <property type="nucleotide sequence ID" value="NZ_PJNH01000001.1"/>
</dbReference>
<comment type="caution">
    <text evidence="8">The sequence shown here is derived from an EMBL/GenBank/DDBJ whole genome shotgun (WGS) entry which is preliminary data.</text>
</comment>
<reference evidence="8 9" key="1">
    <citation type="submission" date="2017-06" db="EMBL/GenBank/DDBJ databases">
        <title>the draft geome sequence of Illustriluteabacillus marina B3227.</title>
        <authorList>
            <person name="He R.-H."/>
            <person name="Du Z.-J."/>
        </authorList>
    </citation>
    <scope>NUCLEOTIDE SEQUENCE [LARGE SCALE GENOMIC DNA]</scope>
    <source>
        <strain evidence="8 9">B3227</strain>
    </source>
</reference>
<dbReference type="InterPro" id="IPR023031">
    <property type="entry name" value="OPRT"/>
</dbReference>
<dbReference type="CDD" id="cd06223">
    <property type="entry name" value="PRTases_typeI"/>
    <property type="match status" value="1"/>
</dbReference>
<dbReference type="GO" id="GO:0019856">
    <property type="term" value="P:pyrimidine nucleobase biosynthetic process"/>
    <property type="evidence" value="ECO:0007669"/>
    <property type="project" value="TreeGrafter"/>
</dbReference>
<dbReference type="AlphaFoldDB" id="A0A2I0QW45"/>
<feature type="domain" description="Phosphoribosyltransferase" evidence="7">
    <location>
        <begin position="65"/>
        <end position="144"/>
    </location>
</feature>
<comment type="similarity">
    <text evidence="6">Belongs to the purine/pyrimidine phosphoribosyltransferase family. PyrE subfamily.</text>
</comment>
<dbReference type="HAMAP" id="MF_01208">
    <property type="entry name" value="PyrE"/>
    <property type="match status" value="1"/>
</dbReference>
<evidence type="ECO:0000256" key="6">
    <source>
        <dbReference type="HAMAP-Rule" id="MF_01208"/>
    </source>
</evidence>
<dbReference type="UniPathway" id="UPA00070">
    <property type="reaction ID" value="UER00119"/>
</dbReference>
<dbReference type="EC" id="2.4.2.10" evidence="2 6"/>
<comment type="function">
    <text evidence="6">Catalyzes the transfer of a ribosyl phosphate group from 5-phosphoribose 1-diphosphate to orotate, leading to the formation of orotidine monophosphate (OMP).</text>
</comment>
<feature type="binding site" evidence="6">
    <location>
        <position position="126"/>
    </location>
    <ligand>
        <name>orotate</name>
        <dbReference type="ChEBI" id="CHEBI:30839"/>
    </ligand>
</feature>
<evidence type="ECO:0000256" key="4">
    <source>
        <dbReference type="ARBA" id="ARBA00022679"/>
    </source>
</evidence>
<keyword evidence="9" id="KW-1185">Reference proteome</keyword>
<evidence type="ECO:0000256" key="5">
    <source>
        <dbReference type="ARBA" id="ARBA00022975"/>
    </source>
</evidence>